<dbReference type="InterPro" id="IPR036291">
    <property type="entry name" value="NAD(P)-bd_dom_sf"/>
</dbReference>
<protein>
    <submittedName>
        <fullName evidence="1">SDR family NAD(P)-dependent oxidoreductase</fullName>
    </submittedName>
</protein>
<dbReference type="Pfam" id="PF13561">
    <property type="entry name" value="adh_short_C2"/>
    <property type="match status" value="1"/>
</dbReference>
<dbReference type="EMBL" id="JABFDN010000004">
    <property type="protein sequence ID" value="NPU66513.1"/>
    <property type="molecule type" value="Genomic_DNA"/>
</dbReference>
<accession>A0ABX2CE60</accession>
<sequence>MDVTDQLIATATSDGTPEAVAALPRHTIRLESFPRGGVAAVFGASGGIGSALSTMLTDSGRFDAVVGFSRSTVPPFDLTDEESLARAAEQAADAGEVRLVIVATGMLQQGETLPEKSWRELDADRLARAFAINATGPALLMKHLLPRLPRSGKAVLAALSARVGSIGDNRLGGWYAYRASKAALNQLVRCAAIELARRAPDAICVALHPGTVATRLSAPFASAAGIAPAEAARHLLGVIDRLEAKDSGGFYDWRGTQVPW</sequence>
<keyword evidence="2" id="KW-1185">Reference proteome</keyword>
<dbReference type="Proteomes" id="UP000886476">
    <property type="component" value="Unassembled WGS sequence"/>
</dbReference>
<reference evidence="1" key="1">
    <citation type="submission" date="2020-05" db="EMBL/GenBank/DDBJ databases">
        <title>Nod-independent and nitrogen-fixing Bradyrhizobium aeschynomene sp. nov. isolated from nodules of Aeschynomene indica.</title>
        <authorList>
            <person name="Zhang Z."/>
        </authorList>
    </citation>
    <scope>NUCLEOTIDE SEQUENCE</scope>
    <source>
        <strain evidence="1">83012</strain>
    </source>
</reference>
<evidence type="ECO:0000313" key="1">
    <source>
        <dbReference type="EMBL" id="NPU66513.1"/>
    </source>
</evidence>
<evidence type="ECO:0000313" key="2">
    <source>
        <dbReference type="Proteomes" id="UP000886476"/>
    </source>
</evidence>
<dbReference type="PRINTS" id="PR00081">
    <property type="entry name" value="GDHRDH"/>
</dbReference>
<dbReference type="InterPro" id="IPR002347">
    <property type="entry name" value="SDR_fam"/>
</dbReference>
<dbReference type="PANTHER" id="PTHR43544">
    <property type="entry name" value="SHORT-CHAIN DEHYDROGENASE/REDUCTASE"/>
    <property type="match status" value="1"/>
</dbReference>
<gene>
    <name evidence="1" type="ORF">HL667_16030</name>
</gene>
<proteinExistence type="predicted"/>
<organism evidence="1 2">
    <name type="scientific">Bradyrhizobium aeschynomenes</name>
    <dbReference type="NCBI Taxonomy" id="2734909"/>
    <lineage>
        <taxon>Bacteria</taxon>
        <taxon>Pseudomonadati</taxon>
        <taxon>Pseudomonadota</taxon>
        <taxon>Alphaproteobacteria</taxon>
        <taxon>Hyphomicrobiales</taxon>
        <taxon>Nitrobacteraceae</taxon>
        <taxon>Bradyrhizobium</taxon>
    </lineage>
</organism>
<name>A0ABX2CE60_9BRAD</name>
<dbReference type="PANTHER" id="PTHR43544:SF12">
    <property type="entry name" value="NAD(P)-BINDING ROSSMANN-FOLD SUPERFAMILY PROTEIN"/>
    <property type="match status" value="1"/>
</dbReference>
<comment type="caution">
    <text evidence="1">The sequence shown here is derived from an EMBL/GenBank/DDBJ whole genome shotgun (WGS) entry which is preliminary data.</text>
</comment>
<dbReference type="Gene3D" id="3.40.50.720">
    <property type="entry name" value="NAD(P)-binding Rossmann-like Domain"/>
    <property type="match status" value="1"/>
</dbReference>
<dbReference type="SUPFAM" id="SSF51735">
    <property type="entry name" value="NAD(P)-binding Rossmann-fold domains"/>
    <property type="match status" value="1"/>
</dbReference>
<dbReference type="InterPro" id="IPR051468">
    <property type="entry name" value="Fungal_SecMetab_SDRs"/>
</dbReference>